<feature type="transmembrane region" description="Helical" evidence="5">
    <location>
        <begin position="15"/>
        <end position="33"/>
    </location>
</feature>
<keyword evidence="3 5" id="KW-1133">Transmembrane helix</keyword>
<dbReference type="Proteomes" id="UP000184212">
    <property type="component" value="Unassembled WGS sequence"/>
</dbReference>
<evidence type="ECO:0000256" key="4">
    <source>
        <dbReference type="ARBA" id="ARBA00023136"/>
    </source>
</evidence>
<evidence type="ECO:0000313" key="7">
    <source>
        <dbReference type="Proteomes" id="UP000184212"/>
    </source>
</evidence>
<reference evidence="6 7" key="1">
    <citation type="submission" date="2016-11" db="EMBL/GenBank/DDBJ databases">
        <authorList>
            <person name="Jaros S."/>
            <person name="Januszkiewicz K."/>
            <person name="Wedrychowicz H."/>
        </authorList>
    </citation>
    <scope>NUCLEOTIDE SEQUENCE [LARGE SCALE GENOMIC DNA]</scope>
    <source>
        <strain evidence="6 7">DSM 24574</strain>
    </source>
</reference>
<evidence type="ECO:0000256" key="2">
    <source>
        <dbReference type="ARBA" id="ARBA00022692"/>
    </source>
</evidence>
<dbReference type="EMBL" id="FQWQ01000001">
    <property type="protein sequence ID" value="SHG80667.1"/>
    <property type="molecule type" value="Genomic_DNA"/>
</dbReference>
<name>A0A1M5MU35_9BACT</name>
<keyword evidence="7" id="KW-1185">Reference proteome</keyword>
<evidence type="ECO:0000256" key="1">
    <source>
        <dbReference type="ARBA" id="ARBA00004141"/>
    </source>
</evidence>
<dbReference type="STRING" id="947013.SAMN04488109_1932"/>
<organism evidence="6 7">
    <name type="scientific">Chryseolinea serpens</name>
    <dbReference type="NCBI Taxonomy" id="947013"/>
    <lineage>
        <taxon>Bacteria</taxon>
        <taxon>Pseudomonadati</taxon>
        <taxon>Bacteroidota</taxon>
        <taxon>Cytophagia</taxon>
        <taxon>Cytophagales</taxon>
        <taxon>Fulvivirgaceae</taxon>
        <taxon>Chryseolinea</taxon>
    </lineage>
</organism>
<gene>
    <name evidence="6" type="ORF">SAMN04488109_1932</name>
</gene>
<dbReference type="Pfam" id="PF13564">
    <property type="entry name" value="DoxX_2"/>
    <property type="match status" value="1"/>
</dbReference>
<keyword evidence="2 5" id="KW-0812">Transmembrane</keyword>
<evidence type="ECO:0000256" key="5">
    <source>
        <dbReference type="SAM" id="Phobius"/>
    </source>
</evidence>
<evidence type="ECO:0000256" key="3">
    <source>
        <dbReference type="ARBA" id="ARBA00022989"/>
    </source>
</evidence>
<comment type="subcellular location">
    <subcellularLocation>
        <location evidence="1">Membrane</location>
        <topology evidence="1">Multi-pass membrane protein</topology>
    </subcellularLocation>
</comment>
<feature type="transmembrane region" description="Helical" evidence="5">
    <location>
        <begin position="104"/>
        <end position="129"/>
    </location>
</feature>
<protein>
    <submittedName>
        <fullName evidence="6">DoxX-like family protein</fullName>
    </submittedName>
</protein>
<evidence type="ECO:0000313" key="6">
    <source>
        <dbReference type="EMBL" id="SHG80667.1"/>
    </source>
</evidence>
<dbReference type="InterPro" id="IPR032808">
    <property type="entry name" value="DoxX"/>
</dbReference>
<dbReference type="OrthoDB" id="9811373at2"/>
<accession>A0A1M5MU35</accession>
<feature type="transmembrane region" description="Helical" evidence="5">
    <location>
        <begin position="53"/>
        <end position="75"/>
    </location>
</feature>
<dbReference type="AlphaFoldDB" id="A0A1M5MU35"/>
<dbReference type="RefSeq" id="WP_073133150.1">
    <property type="nucleotide sequence ID" value="NZ_FQWQ01000001.1"/>
</dbReference>
<keyword evidence="4 5" id="KW-0472">Membrane</keyword>
<sequence>METLSIQNTKSPSKAVLWTGRIISGLIILFLLADSIMKLIRESHYVDGTKQLGFSVSLVQPLGLVLLLITILYIIPRTAVIGAVFLTAYFGGAVAIMIQQGQAFVFPIAFCTLAWVGLLCQQPGLKALLQQKIMNR</sequence>
<dbReference type="GO" id="GO:0016020">
    <property type="term" value="C:membrane"/>
    <property type="evidence" value="ECO:0007669"/>
    <property type="project" value="UniProtKB-SubCell"/>
</dbReference>
<proteinExistence type="predicted"/>
<feature type="transmembrane region" description="Helical" evidence="5">
    <location>
        <begin position="80"/>
        <end position="98"/>
    </location>
</feature>